<sequence>MKVDEWPAGACASEDSGRPQEQVRPQASAGAGKVPRQRMCPQEGVCPRGGYPQRPPMRPQGTLPATAGRGRPRLRGVGSRRSIGAAPSGMVAGCRGCGGAWELCEQPGCGRRYMGAVVREGVVSAGRWSGWDGLGAWG</sequence>
<accession>A0ABQ3CK48</accession>
<dbReference type="EMBL" id="BMVN01000004">
    <property type="protein sequence ID" value="GHA12193.1"/>
    <property type="molecule type" value="Genomic_DNA"/>
</dbReference>
<feature type="region of interest" description="Disordered" evidence="1">
    <location>
        <begin position="1"/>
        <end position="82"/>
    </location>
</feature>
<gene>
    <name evidence="2" type="ORF">GCM10010345_15980</name>
</gene>
<evidence type="ECO:0000313" key="3">
    <source>
        <dbReference type="Proteomes" id="UP000653644"/>
    </source>
</evidence>
<protein>
    <submittedName>
        <fullName evidence="2">Uncharacterized protein</fullName>
    </submittedName>
</protein>
<evidence type="ECO:0000256" key="1">
    <source>
        <dbReference type="SAM" id="MobiDB-lite"/>
    </source>
</evidence>
<reference evidence="3" key="1">
    <citation type="journal article" date="2019" name="Int. J. Syst. Evol. Microbiol.">
        <title>The Global Catalogue of Microorganisms (GCM) 10K type strain sequencing project: providing services to taxonomists for standard genome sequencing and annotation.</title>
        <authorList>
            <consortium name="The Broad Institute Genomics Platform"/>
            <consortium name="The Broad Institute Genome Sequencing Center for Infectious Disease"/>
            <person name="Wu L."/>
            <person name="Ma J."/>
        </authorList>
    </citation>
    <scope>NUCLEOTIDE SEQUENCE [LARGE SCALE GENOMIC DNA]</scope>
    <source>
        <strain evidence="3">JCM 4733</strain>
    </source>
</reference>
<name>A0ABQ3CK48_9ACTN</name>
<organism evidence="2 3">
    <name type="scientific">Streptomyces canarius</name>
    <dbReference type="NCBI Taxonomy" id="285453"/>
    <lineage>
        <taxon>Bacteria</taxon>
        <taxon>Bacillati</taxon>
        <taxon>Actinomycetota</taxon>
        <taxon>Actinomycetes</taxon>
        <taxon>Kitasatosporales</taxon>
        <taxon>Streptomycetaceae</taxon>
        <taxon>Streptomyces</taxon>
    </lineage>
</organism>
<dbReference type="Proteomes" id="UP000653644">
    <property type="component" value="Unassembled WGS sequence"/>
</dbReference>
<evidence type="ECO:0000313" key="2">
    <source>
        <dbReference type="EMBL" id="GHA12193.1"/>
    </source>
</evidence>
<proteinExistence type="predicted"/>
<keyword evidence="3" id="KW-1185">Reference proteome</keyword>
<comment type="caution">
    <text evidence="2">The sequence shown here is derived from an EMBL/GenBank/DDBJ whole genome shotgun (WGS) entry which is preliminary data.</text>
</comment>